<dbReference type="Gene3D" id="2.180.10.10">
    <property type="entry name" value="RHS repeat-associated core"/>
    <property type="match status" value="1"/>
</dbReference>
<evidence type="ECO:0000313" key="2">
    <source>
        <dbReference type="Proteomes" id="UP001596023"/>
    </source>
</evidence>
<comment type="caution">
    <text evidence="1">The sequence shown here is derived from an EMBL/GenBank/DDBJ whole genome shotgun (WGS) entry which is preliminary data.</text>
</comment>
<proteinExistence type="predicted"/>
<name>A0ABV9L3U0_9BACT</name>
<organism evidence="1 2">
    <name type="scientific">Dysgonomonas termitidis</name>
    <dbReference type="NCBI Taxonomy" id="1516126"/>
    <lineage>
        <taxon>Bacteria</taxon>
        <taxon>Pseudomonadati</taxon>
        <taxon>Bacteroidota</taxon>
        <taxon>Bacteroidia</taxon>
        <taxon>Bacteroidales</taxon>
        <taxon>Dysgonomonadaceae</taxon>
        <taxon>Dysgonomonas</taxon>
    </lineage>
</organism>
<reference evidence="2" key="1">
    <citation type="journal article" date="2019" name="Int. J. Syst. Evol. Microbiol.">
        <title>The Global Catalogue of Microorganisms (GCM) 10K type strain sequencing project: providing services to taxonomists for standard genome sequencing and annotation.</title>
        <authorList>
            <consortium name="The Broad Institute Genomics Platform"/>
            <consortium name="The Broad Institute Genome Sequencing Center for Infectious Disease"/>
            <person name="Wu L."/>
            <person name="Ma J."/>
        </authorList>
    </citation>
    <scope>NUCLEOTIDE SEQUENCE [LARGE SCALE GENOMIC DNA]</scope>
    <source>
        <strain evidence="2">CCUG 66188</strain>
    </source>
</reference>
<protein>
    <submittedName>
        <fullName evidence="1">RHS repeat-associated core domain-containing protein</fullName>
    </submittedName>
</protein>
<evidence type="ECO:0000313" key="1">
    <source>
        <dbReference type="EMBL" id="MFC4677160.1"/>
    </source>
</evidence>
<keyword evidence="2" id="KW-1185">Reference proteome</keyword>
<sequence>VLKQFGPGADWQNTANEKAVLTAYKTNIAGDATLNCKLYFITVTSQSPTLGQTTNYTTGQLYVTELKDEDGNASYEFKDKLGQVVLTRQMDGTTPLDTYYVYDDFGNQCYVLPPRIQDEGIAQTKLDELAYQYKYDNRNRCIWKKLPGCEPIRYVYDKADRLVYTQDGVQYNKSPKEWTFIIPDAFGRVVLTGI</sequence>
<feature type="non-terminal residue" evidence="1">
    <location>
        <position position="194"/>
    </location>
</feature>
<feature type="non-terminal residue" evidence="1">
    <location>
        <position position="1"/>
    </location>
</feature>
<dbReference type="Proteomes" id="UP001596023">
    <property type="component" value="Unassembled WGS sequence"/>
</dbReference>
<dbReference type="EMBL" id="JBHSGN010000195">
    <property type="protein sequence ID" value="MFC4677160.1"/>
    <property type="molecule type" value="Genomic_DNA"/>
</dbReference>
<accession>A0ABV9L3U0</accession>
<gene>
    <name evidence="1" type="ORF">ACFO6W_26125</name>
</gene>